<dbReference type="InterPro" id="IPR027450">
    <property type="entry name" value="AlkB-like"/>
</dbReference>
<dbReference type="GO" id="GO:0006307">
    <property type="term" value="P:DNA alkylation repair"/>
    <property type="evidence" value="ECO:0007669"/>
    <property type="project" value="InterPro"/>
</dbReference>
<sequence>MPSSSKKPDIRSYFKSSASTPSGSKRKTEDSNDVAPLKKSRNEISHGDNRTFKTSSNVGNESSASPGKVHPFFDVRHGRRPTSNPAETLVTDRAQPTSSKDESGRNVLDRDPPLPIPASMFTASGGQAITKFNRSLDLVYWPSFIDSPADAAALYSYLLHNLAWHRVKYYKPRFGQSFSTPRWTTTFGRDDGEDPDSTYDQKPHPVPPVLKEVQNYSECHQKATAVTSATHTLWIVSLTLCANVHSANGNDSISYHSDDEKFLGPNPSIASLTLGTPRPFLLRRKQNAAPAQSTSEELKPDRPSVLQEVHPNSSRSITRPTYRLPLPPGSLLLMRGTTQHDWEHSIPKSTAKGGAAVSGYGGRMNLTFRHVKKRAGTENFLQYNRGTGPQYRWVGGEMVEAGGGL</sequence>
<comment type="caution">
    <text evidence="3">The sequence shown here is derived from an EMBL/GenBank/DDBJ whole genome shotgun (WGS) entry which is preliminary data.</text>
</comment>
<feature type="region of interest" description="Disordered" evidence="1">
    <location>
        <begin position="1"/>
        <end position="113"/>
    </location>
</feature>
<dbReference type="InterPro" id="IPR037151">
    <property type="entry name" value="AlkB-like_sf"/>
</dbReference>
<reference evidence="3" key="1">
    <citation type="journal article" date="2023" name="PhytoFront">
        <title>Draft Genome Resources of Seven Strains of Tilletia horrida, Causal Agent of Kernel Smut of Rice.</title>
        <authorList>
            <person name="Khanal S."/>
            <person name="Antony Babu S."/>
            <person name="Zhou X.G."/>
        </authorList>
    </citation>
    <scope>NUCLEOTIDE SEQUENCE</scope>
    <source>
        <strain evidence="3">TX6</strain>
    </source>
</reference>
<feature type="compositionally biased region" description="Basic and acidic residues" evidence="1">
    <location>
        <begin position="99"/>
        <end position="112"/>
    </location>
</feature>
<dbReference type="InterPro" id="IPR032854">
    <property type="entry name" value="ALKBH3"/>
</dbReference>
<keyword evidence="4" id="KW-1185">Reference proteome</keyword>
<organism evidence="3 4">
    <name type="scientific">Tilletia horrida</name>
    <dbReference type="NCBI Taxonomy" id="155126"/>
    <lineage>
        <taxon>Eukaryota</taxon>
        <taxon>Fungi</taxon>
        <taxon>Dikarya</taxon>
        <taxon>Basidiomycota</taxon>
        <taxon>Ustilaginomycotina</taxon>
        <taxon>Exobasidiomycetes</taxon>
        <taxon>Tilletiales</taxon>
        <taxon>Tilletiaceae</taxon>
        <taxon>Tilletia</taxon>
    </lineage>
</organism>
<feature type="compositionally biased region" description="Basic and acidic residues" evidence="1">
    <location>
        <begin position="40"/>
        <end position="51"/>
    </location>
</feature>
<dbReference type="PANTHER" id="PTHR31212:SF4">
    <property type="entry name" value="ALPHA-KETOGLUTARATE-DEPENDENT DIOXYGENASE ALKB HOMOLOG 3"/>
    <property type="match status" value="1"/>
</dbReference>
<feature type="compositionally biased region" description="Polar residues" evidence="1">
    <location>
        <begin position="310"/>
        <end position="319"/>
    </location>
</feature>
<feature type="region of interest" description="Disordered" evidence="1">
    <location>
        <begin position="185"/>
        <end position="205"/>
    </location>
</feature>
<protein>
    <recommendedName>
        <fullName evidence="2">Fe2OG dioxygenase domain-containing protein</fullName>
    </recommendedName>
</protein>
<feature type="compositionally biased region" description="Basic and acidic residues" evidence="1">
    <location>
        <begin position="1"/>
        <end position="12"/>
    </location>
</feature>
<dbReference type="PROSITE" id="PS51471">
    <property type="entry name" value="FE2OG_OXY"/>
    <property type="match status" value="1"/>
</dbReference>
<evidence type="ECO:0000313" key="4">
    <source>
        <dbReference type="Proteomes" id="UP001176517"/>
    </source>
</evidence>
<dbReference type="EMBL" id="JAPDMZ010000007">
    <property type="protein sequence ID" value="KAK0557197.1"/>
    <property type="molecule type" value="Genomic_DNA"/>
</dbReference>
<dbReference type="SUPFAM" id="SSF51197">
    <property type="entry name" value="Clavaminate synthase-like"/>
    <property type="match status" value="1"/>
</dbReference>
<dbReference type="GO" id="GO:0051213">
    <property type="term" value="F:dioxygenase activity"/>
    <property type="evidence" value="ECO:0007669"/>
    <property type="project" value="InterPro"/>
</dbReference>
<dbReference type="InterPro" id="IPR005123">
    <property type="entry name" value="Oxoglu/Fe-dep_dioxygenase_dom"/>
</dbReference>
<dbReference type="Proteomes" id="UP001176517">
    <property type="component" value="Unassembled WGS sequence"/>
</dbReference>
<feature type="compositionally biased region" description="Polar residues" evidence="1">
    <location>
        <begin position="52"/>
        <end position="65"/>
    </location>
</feature>
<dbReference type="Pfam" id="PF13532">
    <property type="entry name" value="2OG-FeII_Oxy_2"/>
    <property type="match status" value="1"/>
</dbReference>
<feature type="compositionally biased region" description="Polar residues" evidence="1">
    <location>
        <begin position="14"/>
        <end position="23"/>
    </location>
</feature>
<name>A0AAN6GUU2_9BASI</name>
<dbReference type="AlphaFoldDB" id="A0AAN6GUU2"/>
<dbReference type="PANTHER" id="PTHR31212">
    <property type="entry name" value="ALPHA-KETOGLUTARATE-DEPENDENT DIOXYGENASE ALKB HOMOLOG 3"/>
    <property type="match status" value="1"/>
</dbReference>
<evidence type="ECO:0000313" key="3">
    <source>
        <dbReference type="EMBL" id="KAK0557197.1"/>
    </source>
</evidence>
<accession>A0AAN6GUU2</accession>
<proteinExistence type="predicted"/>
<dbReference type="Gene3D" id="2.60.120.590">
    <property type="entry name" value="Alpha-ketoglutarate-dependent dioxygenase AlkB-like"/>
    <property type="match status" value="1"/>
</dbReference>
<feature type="region of interest" description="Disordered" evidence="1">
    <location>
        <begin position="286"/>
        <end position="321"/>
    </location>
</feature>
<feature type="domain" description="Fe2OG dioxygenase" evidence="2">
    <location>
        <begin position="205"/>
        <end position="372"/>
    </location>
</feature>
<gene>
    <name evidence="3" type="ORF">OC846_000647</name>
</gene>
<evidence type="ECO:0000259" key="2">
    <source>
        <dbReference type="PROSITE" id="PS51471"/>
    </source>
</evidence>
<evidence type="ECO:0000256" key="1">
    <source>
        <dbReference type="SAM" id="MobiDB-lite"/>
    </source>
</evidence>